<evidence type="ECO:0000256" key="1">
    <source>
        <dbReference type="ARBA" id="ARBA00004651"/>
    </source>
</evidence>
<keyword evidence="6 7" id="KW-0472">Membrane</keyword>
<dbReference type="SUPFAM" id="SSF103473">
    <property type="entry name" value="MFS general substrate transporter"/>
    <property type="match status" value="1"/>
</dbReference>
<feature type="transmembrane region" description="Helical" evidence="7">
    <location>
        <begin position="303"/>
        <end position="321"/>
    </location>
</feature>
<protein>
    <submittedName>
        <fullName evidence="8">MFS transporter</fullName>
    </submittedName>
</protein>
<feature type="transmembrane region" description="Helical" evidence="7">
    <location>
        <begin position="364"/>
        <end position="382"/>
    </location>
</feature>
<feature type="transmembrane region" description="Helical" evidence="7">
    <location>
        <begin position="239"/>
        <end position="263"/>
    </location>
</feature>
<organism evidence="8 9">
    <name type="scientific">Neorhizobium turbinariae</name>
    <dbReference type="NCBI Taxonomy" id="2937795"/>
    <lineage>
        <taxon>Bacteria</taxon>
        <taxon>Pseudomonadati</taxon>
        <taxon>Pseudomonadota</taxon>
        <taxon>Alphaproteobacteria</taxon>
        <taxon>Hyphomicrobiales</taxon>
        <taxon>Rhizobiaceae</taxon>
        <taxon>Rhizobium/Agrobacterium group</taxon>
        <taxon>Neorhizobium</taxon>
    </lineage>
</organism>
<dbReference type="PANTHER" id="PTHR23513:SF11">
    <property type="entry name" value="STAPHYLOFERRIN A TRANSPORTER"/>
    <property type="match status" value="1"/>
</dbReference>
<feature type="transmembrane region" description="Helical" evidence="7">
    <location>
        <begin position="327"/>
        <end position="352"/>
    </location>
</feature>
<evidence type="ECO:0000256" key="7">
    <source>
        <dbReference type="SAM" id="Phobius"/>
    </source>
</evidence>
<dbReference type="Gene3D" id="1.20.1250.20">
    <property type="entry name" value="MFS general substrate transporter like domains"/>
    <property type="match status" value="2"/>
</dbReference>
<gene>
    <name evidence="8" type="ORF">M0654_02170</name>
</gene>
<name>A0ABT0ILM2_9HYPH</name>
<accession>A0ABT0ILM2</accession>
<dbReference type="CDD" id="cd06173">
    <property type="entry name" value="MFS_MefA_like"/>
    <property type="match status" value="1"/>
</dbReference>
<keyword evidence="3" id="KW-1003">Cell membrane</keyword>
<sequence length="426" mass="45532">MPWLFGFLISGHSRAMTSKMFAPFTNRNYRLQWSSDLLTSCATEMEIIILGWFILTETNSVALLTLYASLQYAGTLIAPGFGLAGDRVGHSNILLYMRVIYSVLAAALLALAFAGLLDPVSALLIAGLGGLIRPSDLGIRNVLTSQIVPRESLMTAISLSRTTTDLARIAGALTGATVVGLLGLQWGYLFIVIFYGTSAILMRDVKVAAAVTSTLNVAFTPVRDFIDAIRALRATPSHLASVVLAFLVNLTAYPFTLGLLPYLTREVYGADQTSLGYLVAATGIGAMAGSLVLSYLGQLIPPARTMLIFSVVWHVLIVVLGQTTSVWVGFFVLMLIGAASMLCLLPLAVLLLQGVKPELLGRIIGIRMQAVYGLPIGLLVSGPLIGNFGFSIVAATYGTIGGLCTLLILWRWYGHMWPISAGSNRA</sequence>
<evidence type="ECO:0000313" key="9">
    <source>
        <dbReference type="Proteomes" id="UP001202827"/>
    </source>
</evidence>
<dbReference type="Pfam" id="PF05977">
    <property type="entry name" value="MFS_3"/>
    <property type="match status" value="1"/>
</dbReference>
<evidence type="ECO:0000313" key="8">
    <source>
        <dbReference type="EMBL" id="MCK8778778.1"/>
    </source>
</evidence>
<evidence type="ECO:0000256" key="2">
    <source>
        <dbReference type="ARBA" id="ARBA00022448"/>
    </source>
</evidence>
<feature type="transmembrane region" description="Helical" evidence="7">
    <location>
        <begin position="275"/>
        <end position="296"/>
    </location>
</feature>
<dbReference type="EMBL" id="JALPRY010000003">
    <property type="protein sequence ID" value="MCK8778778.1"/>
    <property type="molecule type" value="Genomic_DNA"/>
</dbReference>
<comment type="subcellular location">
    <subcellularLocation>
        <location evidence="1">Cell membrane</location>
        <topology evidence="1">Multi-pass membrane protein</topology>
    </subcellularLocation>
</comment>
<dbReference type="Proteomes" id="UP001202827">
    <property type="component" value="Unassembled WGS sequence"/>
</dbReference>
<keyword evidence="2" id="KW-0813">Transport</keyword>
<proteinExistence type="predicted"/>
<reference evidence="8 9" key="1">
    <citation type="submission" date="2022-04" db="EMBL/GenBank/DDBJ databases">
        <title>Rhizobium coralii sp. nov., isolated from coral Turbinaria peltata.</title>
        <authorList>
            <person name="Sun H."/>
        </authorList>
    </citation>
    <scope>NUCLEOTIDE SEQUENCE [LARGE SCALE GENOMIC DNA]</scope>
    <source>
        <strain evidence="8 9">NTR19</strain>
    </source>
</reference>
<dbReference type="InterPro" id="IPR036259">
    <property type="entry name" value="MFS_trans_sf"/>
</dbReference>
<comment type="caution">
    <text evidence="8">The sequence shown here is derived from an EMBL/GenBank/DDBJ whole genome shotgun (WGS) entry which is preliminary data.</text>
</comment>
<evidence type="ECO:0000256" key="5">
    <source>
        <dbReference type="ARBA" id="ARBA00022989"/>
    </source>
</evidence>
<dbReference type="PANTHER" id="PTHR23513">
    <property type="entry name" value="INTEGRAL MEMBRANE EFFLUX PROTEIN-RELATED"/>
    <property type="match status" value="1"/>
</dbReference>
<keyword evidence="5 7" id="KW-1133">Transmembrane helix</keyword>
<evidence type="ECO:0000256" key="6">
    <source>
        <dbReference type="ARBA" id="ARBA00023136"/>
    </source>
</evidence>
<dbReference type="RefSeq" id="WP_248681639.1">
    <property type="nucleotide sequence ID" value="NZ_JALPRY010000003.1"/>
</dbReference>
<feature type="transmembrane region" description="Helical" evidence="7">
    <location>
        <begin position="61"/>
        <end position="83"/>
    </location>
</feature>
<keyword evidence="9" id="KW-1185">Reference proteome</keyword>
<dbReference type="InterPro" id="IPR010290">
    <property type="entry name" value="TM_effector"/>
</dbReference>
<keyword evidence="4 7" id="KW-0812">Transmembrane</keyword>
<evidence type="ECO:0000256" key="4">
    <source>
        <dbReference type="ARBA" id="ARBA00022692"/>
    </source>
</evidence>
<feature type="transmembrane region" description="Helical" evidence="7">
    <location>
        <begin position="169"/>
        <end position="196"/>
    </location>
</feature>
<feature type="transmembrane region" description="Helical" evidence="7">
    <location>
        <begin position="388"/>
        <end position="410"/>
    </location>
</feature>
<evidence type="ECO:0000256" key="3">
    <source>
        <dbReference type="ARBA" id="ARBA00022475"/>
    </source>
</evidence>
<feature type="transmembrane region" description="Helical" evidence="7">
    <location>
        <begin position="95"/>
        <end position="117"/>
    </location>
</feature>